<feature type="compositionally biased region" description="Basic and acidic residues" evidence="3">
    <location>
        <begin position="581"/>
        <end position="591"/>
    </location>
</feature>
<dbReference type="InterPro" id="IPR029058">
    <property type="entry name" value="AB_hydrolase_fold"/>
</dbReference>
<dbReference type="Gene3D" id="1.10.8.10">
    <property type="entry name" value="DNA helicase RuvA subunit, C-terminal domain"/>
    <property type="match status" value="1"/>
</dbReference>
<dbReference type="AlphaFoldDB" id="A0AA36IFZ0"/>
<dbReference type="Gene3D" id="3.40.50.1820">
    <property type="entry name" value="alpha/beta hydrolase"/>
    <property type="match status" value="1"/>
</dbReference>
<dbReference type="GO" id="GO:0005840">
    <property type="term" value="C:ribosome"/>
    <property type="evidence" value="ECO:0007669"/>
    <property type="project" value="UniProtKB-KW"/>
</dbReference>
<dbReference type="PANTHER" id="PTHR43358">
    <property type="entry name" value="ALPHA/BETA-HYDROLASE"/>
    <property type="match status" value="1"/>
</dbReference>
<dbReference type="InterPro" id="IPR009060">
    <property type="entry name" value="UBA-like_sf"/>
</dbReference>
<evidence type="ECO:0000259" key="4">
    <source>
        <dbReference type="Pfam" id="PF12146"/>
    </source>
</evidence>
<dbReference type="SUPFAM" id="SSF53137">
    <property type="entry name" value="Translational machinery components"/>
    <property type="match status" value="1"/>
</dbReference>
<feature type="region of interest" description="Disordered" evidence="3">
    <location>
        <begin position="381"/>
        <end position="413"/>
    </location>
</feature>
<evidence type="ECO:0000256" key="1">
    <source>
        <dbReference type="ARBA" id="ARBA00022980"/>
    </source>
</evidence>
<gene>
    <name evidence="5" type="ORF">EVOR1521_LOCUS12486</name>
</gene>
<dbReference type="GO" id="GO:0006412">
    <property type="term" value="P:translation"/>
    <property type="evidence" value="ECO:0007669"/>
    <property type="project" value="InterPro"/>
</dbReference>
<sequence length="813" mass="88408">MKGVRQDFVPDRLSRETARFSRPGPGAVSKCEKEPIGRSISLKVELVIELLFWLSSRHERRANCAVVRLCPMDKVSWSSLLEAYDMLWKMIIRPPRSQYKLSELGPPKFRIGSQVYTREDFQLKNDRGMLLVCSLYRTFPKQGGAPCVIYLHGNCSSRVEAMDVLQVVLAKNLMLCSLDLSGSGHSEGEFISLGHFEQLDLKVLIQFLRSSGVAQLGLWGRSMGAATSILRAAEDWSISAVVLDSPFSSLPLVAQELVNSQISIPEFMMNLALGRVRQEILDRANFDIQDLQPIRSASRARAPALFATAKDDDFILPHHTFDLHSAWGCERKLVTFEGGHNGLRPKWFLEEGADFLAKRLKDKLPAMPSPMLVSKPVVEVEDPVPPAPQPVPQPAKARGAPAPAPSVRSRPAPGEVASQLVAMGFSKEVAEEAAKQFASAEAAMEWTLQEDTTRSAALDSSLSKKLRPPERRRNTLDAESAVEAAAAAAGAAVWARLRQGSALGELCHRGLVPQLVELGFAADAASAAAARCSSVSTEALSENAPSIRNYDSVGSEALLICLELPLAHPSEPSGQVIMPEGEEKPKREPREEITRHSMVLCDQRPPGAHKEAQKKMDFFEQVVGSDKKKLPLCQAFVAPAGTKVWRSSPSACAPSTPSTPSAGEAQNTQLGFGVIALAACAALRKRVCLHAVKKKKETATKSSRLSKGAILTVRKSKNNTHVALCDSDNMVVWATTEKRYGVLLPNANRAIEACLFVADKLGVESIELQVKGMPNSLGGIIATVRNSGIQVSKAYVRSTIAYGGSRPRLARRI</sequence>
<dbReference type="Pfam" id="PF12146">
    <property type="entry name" value="Hydrolase_4"/>
    <property type="match status" value="1"/>
</dbReference>
<name>A0AA36IFZ0_9DINO</name>
<organism evidence="5 6">
    <name type="scientific">Effrenium voratum</name>
    <dbReference type="NCBI Taxonomy" id="2562239"/>
    <lineage>
        <taxon>Eukaryota</taxon>
        <taxon>Sar</taxon>
        <taxon>Alveolata</taxon>
        <taxon>Dinophyceae</taxon>
        <taxon>Suessiales</taxon>
        <taxon>Symbiodiniaceae</taxon>
        <taxon>Effrenium</taxon>
    </lineage>
</organism>
<dbReference type="InterPro" id="IPR022742">
    <property type="entry name" value="Hydrolase_4"/>
</dbReference>
<dbReference type="InterPro" id="IPR052920">
    <property type="entry name" value="DNA-binding_regulatory"/>
</dbReference>
<evidence type="ECO:0000313" key="6">
    <source>
        <dbReference type="Proteomes" id="UP001178507"/>
    </source>
</evidence>
<feature type="compositionally biased region" description="Low complexity" evidence="3">
    <location>
        <begin position="394"/>
        <end position="413"/>
    </location>
</feature>
<dbReference type="GO" id="GO:0003735">
    <property type="term" value="F:structural constituent of ribosome"/>
    <property type="evidence" value="ECO:0007669"/>
    <property type="project" value="InterPro"/>
</dbReference>
<proteinExistence type="predicted"/>
<keyword evidence="2" id="KW-0687">Ribonucleoprotein</keyword>
<reference evidence="5" key="1">
    <citation type="submission" date="2023-08" db="EMBL/GenBank/DDBJ databases">
        <authorList>
            <person name="Chen Y."/>
            <person name="Shah S."/>
            <person name="Dougan E. K."/>
            <person name="Thang M."/>
            <person name="Chan C."/>
        </authorList>
    </citation>
    <scope>NUCLEOTIDE SEQUENCE</scope>
</reference>
<dbReference type="Gene3D" id="3.30.420.80">
    <property type="entry name" value="Ribosomal protein S11"/>
    <property type="match status" value="1"/>
</dbReference>
<evidence type="ECO:0000256" key="2">
    <source>
        <dbReference type="ARBA" id="ARBA00023274"/>
    </source>
</evidence>
<dbReference type="PANTHER" id="PTHR43358:SF4">
    <property type="entry name" value="ALPHA_BETA HYDROLASE FOLD-1 DOMAIN-CONTAINING PROTEIN"/>
    <property type="match status" value="1"/>
</dbReference>
<dbReference type="Proteomes" id="UP001178507">
    <property type="component" value="Unassembled WGS sequence"/>
</dbReference>
<comment type="caution">
    <text evidence="5">The sequence shown here is derived from an EMBL/GenBank/DDBJ whole genome shotgun (WGS) entry which is preliminary data.</text>
</comment>
<dbReference type="InterPro" id="IPR036967">
    <property type="entry name" value="Ribosomal_uS11_sf"/>
</dbReference>
<protein>
    <recommendedName>
        <fullName evidence="4">Serine aminopeptidase S33 domain-containing protein</fullName>
    </recommendedName>
</protein>
<dbReference type="SUPFAM" id="SSF53474">
    <property type="entry name" value="alpha/beta-Hydrolases"/>
    <property type="match status" value="1"/>
</dbReference>
<feature type="region of interest" description="Disordered" evidence="3">
    <location>
        <begin position="571"/>
        <end position="591"/>
    </location>
</feature>
<feature type="compositionally biased region" description="Pro residues" evidence="3">
    <location>
        <begin position="383"/>
        <end position="393"/>
    </location>
</feature>
<evidence type="ECO:0000256" key="3">
    <source>
        <dbReference type="SAM" id="MobiDB-lite"/>
    </source>
</evidence>
<keyword evidence="6" id="KW-1185">Reference proteome</keyword>
<dbReference type="EMBL" id="CAUJNA010001319">
    <property type="protein sequence ID" value="CAJ1386021.1"/>
    <property type="molecule type" value="Genomic_DNA"/>
</dbReference>
<dbReference type="SUPFAM" id="SSF46934">
    <property type="entry name" value="UBA-like"/>
    <property type="match status" value="1"/>
</dbReference>
<keyword evidence="1" id="KW-0689">Ribosomal protein</keyword>
<accession>A0AA36IFZ0</accession>
<dbReference type="GO" id="GO:1990904">
    <property type="term" value="C:ribonucleoprotein complex"/>
    <property type="evidence" value="ECO:0007669"/>
    <property type="project" value="UniProtKB-KW"/>
</dbReference>
<evidence type="ECO:0000313" key="5">
    <source>
        <dbReference type="EMBL" id="CAJ1386021.1"/>
    </source>
</evidence>
<feature type="domain" description="Serine aminopeptidase S33" evidence="4">
    <location>
        <begin position="147"/>
        <end position="253"/>
    </location>
</feature>
<feature type="region of interest" description="Disordered" evidence="3">
    <location>
        <begin position="451"/>
        <end position="473"/>
    </location>
</feature>